<dbReference type="SUPFAM" id="SSF51294">
    <property type="entry name" value="Hedgehog/intein (Hint) domain"/>
    <property type="match status" value="1"/>
</dbReference>
<dbReference type="GO" id="GO:0016539">
    <property type="term" value="P:intein-mediated protein splicing"/>
    <property type="evidence" value="ECO:0007669"/>
    <property type="project" value="InterPro"/>
</dbReference>
<gene>
    <name evidence="2" type="ORF">PSA7680_02285</name>
</gene>
<reference evidence="2 3" key="1">
    <citation type="submission" date="2017-03" db="EMBL/GenBank/DDBJ databases">
        <authorList>
            <person name="Afonso C.L."/>
            <person name="Miller P.J."/>
            <person name="Scott M.A."/>
            <person name="Spackman E."/>
            <person name="Goraichik I."/>
            <person name="Dimitrov K.M."/>
            <person name="Suarez D.L."/>
            <person name="Swayne D.E."/>
        </authorList>
    </citation>
    <scope>NUCLEOTIDE SEQUENCE [LARGE SCALE GENOMIC DNA]</scope>
    <source>
        <strain evidence="2 3">CECT 7680</strain>
    </source>
</reference>
<dbReference type="PROSITE" id="PS50817">
    <property type="entry name" value="INTEIN_N_TER"/>
    <property type="match status" value="1"/>
</dbReference>
<dbReference type="AlphaFoldDB" id="A0A1Y5SRN9"/>
<organism evidence="2 3">
    <name type="scientific">Pseudoruegeria aquimaris</name>
    <dbReference type="NCBI Taxonomy" id="393663"/>
    <lineage>
        <taxon>Bacteria</taxon>
        <taxon>Pseudomonadati</taxon>
        <taxon>Pseudomonadota</taxon>
        <taxon>Alphaproteobacteria</taxon>
        <taxon>Rhodobacterales</taxon>
        <taxon>Roseobacteraceae</taxon>
        <taxon>Pseudoruegeria</taxon>
    </lineage>
</organism>
<proteinExistence type="predicted"/>
<evidence type="ECO:0000313" key="3">
    <source>
        <dbReference type="Proteomes" id="UP000193409"/>
    </source>
</evidence>
<evidence type="ECO:0000313" key="2">
    <source>
        <dbReference type="EMBL" id="SLN45008.1"/>
    </source>
</evidence>
<dbReference type="Gene3D" id="2.170.16.10">
    <property type="entry name" value="Hedgehog/Intein (Hint) domain"/>
    <property type="match status" value="1"/>
</dbReference>
<name>A0A1Y5SRN9_9RHOB</name>
<dbReference type="OrthoDB" id="6305173at2"/>
<sequence>METGFRGTFVISWTQTETDGQQAADPRFLVVGASWRWRGEAVRVDGPGNVLLLGASERAGTDRRTAARAVRKLVGAALSQGTGAQPGGDGGAFQEFDEPLMDAGFVITDGRRSYTASIIDTGPGRNALIMFLDELPPRDQELWVVHRSYDPRQGRGSDAPQGVICFTAGTEILTERGPRLVEELKEGDRLQTKDDGMQAVRWIGRRRISGARLYAMPEYRPIRIRAGAFGEDDPREDLLVSPDHRMLLRGAAAEALFNTDEVLVAARDLLHHRGVHRDLAVREVTYFHLLLDRHQILWANGVETESFHPANTGLDAIEPAQRAQLAEVLPGVEDDPHTYGTYARRNLSASEAAILLHEAA</sequence>
<dbReference type="InterPro" id="IPR028992">
    <property type="entry name" value="Hedgehog/Intein_dom"/>
</dbReference>
<feature type="domain" description="Hedgehog/Intein (Hint)" evidence="1">
    <location>
        <begin position="164"/>
        <end position="310"/>
    </location>
</feature>
<dbReference type="EMBL" id="FWFQ01000015">
    <property type="protein sequence ID" value="SLN45008.1"/>
    <property type="molecule type" value="Genomic_DNA"/>
</dbReference>
<dbReference type="InterPro" id="IPR006141">
    <property type="entry name" value="Intein_N"/>
</dbReference>
<protein>
    <recommendedName>
        <fullName evidence="1">Hedgehog/Intein (Hint) domain-containing protein</fullName>
    </recommendedName>
</protein>
<accession>A0A1Y5SRN9</accession>
<dbReference type="Proteomes" id="UP000193409">
    <property type="component" value="Unassembled WGS sequence"/>
</dbReference>
<dbReference type="RefSeq" id="WP_085868839.1">
    <property type="nucleotide sequence ID" value="NZ_FWFQ01000015.1"/>
</dbReference>
<dbReference type="Pfam" id="PF13403">
    <property type="entry name" value="Hint_2"/>
    <property type="match status" value="1"/>
</dbReference>
<dbReference type="InterPro" id="IPR036844">
    <property type="entry name" value="Hint_dom_sf"/>
</dbReference>
<keyword evidence="3" id="KW-1185">Reference proteome</keyword>
<evidence type="ECO:0000259" key="1">
    <source>
        <dbReference type="Pfam" id="PF13403"/>
    </source>
</evidence>